<keyword evidence="2" id="KW-1185">Reference proteome</keyword>
<proteinExistence type="predicted"/>
<dbReference type="GO" id="GO:0008781">
    <property type="term" value="F:N-acylneuraminate cytidylyltransferase activity"/>
    <property type="evidence" value="ECO:0007669"/>
    <property type="project" value="TreeGrafter"/>
</dbReference>
<dbReference type="InterPro" id="IPR003329">
    <property type="entry name" value="Cytidylyl_trans"/>
</dbReference>
<reference evidence="1 2" key="1">
    <citation type="submission" date="2020-02" db="EMBL/GenBank/DDBJ databases">
        <title>Draft genome sequence of Lactococcus sp. Hs30E4-3.</title>
        <authorList>
            <person name="Noda S."/>
            <person name="Yuki M."/>
            <person name="Ohkuma M."/>
        </authorList>
    </citation>
    <scope>NUCLEOTIDE SEQUENCE [LARGE SCALE GENOMIC DNA]</scope>
    <source>
        <strain evidence="1 2">Hs30E4-3</strain>
    </source>
</reference>
<dbReference type="PANTHER" id="PTHR21485">
    <property type="entry name" value="HAD SUPERFAMILY MEMBERS CMAS AND KDSC"/>
    <property type="match status" value="1"/>
</dbReference>
<dbReference type="Proteomes" id="UP000480303">
    <property type="component" value="Unassembled WGS sequence"/>
</dbReference>
<protein>
    <submittedName>
        <fullName evidence="1">N-acylneuraminate cytidylyltransferase</fullName>
    </submittedName>
</protein>
<comment type="caution">
    <text evidence="1">The sequence shown here is derived from an EMBL/GenBank/DDBJ whole genome shotgun (WGS) entry which is preliminary data.</text>
</comment>
<dbReference type="SUPFAM" id="SSF53448">
    <property type="entry name" value="Nucleotide-diphospho-sugar transferases"/>
    <property type="match status" value="1"/>
</dbReference>
<keyword evidence="1" id="KW-0548">Nucleotidyltransferase</keyword>
<keyword evidence="1" id="KW-0808">Transferase</keyword>
<dbReference type="InterPro" id="IPR050793">
    <property type="entry name" value="CMP-NeuNAc_synthase"/>
</dbReference>
<dbReference type="Gene3D" id="3.90.550.10">
    <property type="entry name" value="Spore Coat Polysaccharide Biosynthesis Protein SpsA, Chain A"/>
    <property type="match status" value="1"/>
</dbReference>
<sequence>MKVVAFVPIKMNNERVPGKNTRSFENGEPLVTRILNTLSKVTNIDETYVYCSNSEIENFMPSTAKFLKRSEDLDQSTTKINEVISSFISDVEADIYVLAHATAPFITASSIEKGVRAVKSEKYDSSLSVLKLQEFLWKNEKPFNYSLDSIPRTQDLEPLYEETSGFYVFEKHLAKNENRRIGNKPYLVEVSKIEASDIDNPIDFDIANAIYNHIILPEEK</sequence>
<dbReference type="PANTHER" id="PTHR21485:SF6">
    <property type="entry name" value="N-ACYLNEURAMINATE CYTIDYLYLTRANSFERASE-RELATED"/>
    <property type="match status" value="1"/>
</dbReference>
<dbReference type="Pfam" id="PF02348">
    <property type="entry name" value="CTP_transf_3"/>
    <property type="match status" value="1"/>
</dbReference>
<dbReference type="RefSeq" id="WP_172207628.1">
    <property type="nucleotide sequence ID" value="NZ_BLLI01000007.1"/>
</dbReference>
<organism evidence="1 2">
    <name type="scientific">Pseudolactococcus hodotermopsidis</name>
    <dbReference type="NCBI Taxonomy" id="2709157"/>
    <lineage>
        <taxon>Bacteria</taxon>
        <taxon>Bacillati</taxon>
        <taxon>Bacillota</taxon>
        <taxon>Bacilli</taxon>
        <taxon>Lactobacillales</taxon>
        <taxon>Streptococcaceae</taxon>
        <taxon>Pseudolactococcus</taxon>
    </lineage>
</organism>
<name>A0A6A0B948_9LACT</name>
<accession>A0A6A0B948</accession>
<gene>
    <name evidence="1" type="primary">neuA</name>
    <name evidence="1" type="ORF">Hs30E_04330</name>
</gene>
<evidence type="ECO:0000313" key="1">
    <source>
        <dbReference type="EMBL" id="GFH41882.1"/>
    </source>
</evidence>
<dbReference type="AlphaFoldDB" id="A0A6A0B948"/>
<dbReference type="CDD" id="cd02513">
    <property type="entry name" value="CMP-NeuAc_Synthase"/>
    <property type="match status" value="1"/>
</dbReference>
<evidence type="ECO:0000313" key="2">
    <source>
        <dbReference type="Proteomes" id="UP000480303"/>
    </source>
</evidence>
<dbReference type="EMBL" id="BLLI01000007">
    <property type="protein sequence ID" value="GFH41882.1"/>
    <property type="molecule type" value="Genomic_DNA"/>
</dbReference>
<dbReference type="InterPro" id="IPR029044">
    <property type="entry name" value="Nucleotide-diphossugar_trans"/>
</dbReference>